<feature type="domain" description="SUF system FeS cluster assembly SufBD core" evidence="1">
    <location>
        <begin position="170"/>
        <end position="394"/>
    </location>
</feature>
<dbReference type="EMBL" id="FNSL01000001">
    <property type="protein sequence ID" value="SEB37090.1"/>
    <property type="molecule type" value="Genomic_DNA"/>
</dbReference>
<dbReference type="InterPro" id="IPR037284">
    <property type="entry name" value="SUF_FeS_clus_asmbl_SufBD_sf"/>
</dbReference>
<dbReference type="PANTHER" id="PTHR43575:SF1">
    <property type="entry name" value="PROTEIN ABCI7, CHLOROPLASTIC"/>
    <property type="match status" value="1"/>
</dbReference>
<name>A0A1H4ISP9_9HYPH</name>
<dbReference type="Pfam" id="PF01458">
    <property type="entry name" value="SUFBD_core"/>
    <property type="match status" value="1"/>
</dbReference>
<evidence type="ECO:0000313" key="3">
    <source>
        <dbReference type="Proteomes" id="UP000199064"/>
    </source>
</evidence>
<dbReference type="InterPro" id="IPR055346">
    <property type="entry name" value="Fe-S_cluster_assembly_SufBD"/>
</dbReference>
<dbReference type="InterPro" id="IPR000825">
    <property type="entry name" value="SUF_FeS_clus_asmbl_SufBD_core"/>
</dbReference>
<protein>
    <submittedName>
        <fullName evidence="2">Iron-regulated ABC transporter permease protein SufD</fullName>
    </submittedName>
</protein>
<dbReference type="GO" id="GO:0016226">
    <property type="term" value="P:iron-sulfur cluster assembly"/>
    <property type="evidence" value="ECO:0007669"/>
    <property type="project" value="InterPro"/>
</dbReference>
<organism evidence="2 3">
    <name type="scientific">Nitratireductor aquibiodomus</name>
    <dbReference type="NCBI Taxonomy" id="204799"/>
    <lineage>
        <taxon>Bacteria</taxon>
        <taxon>Pseudomonadati</taxon>
        <taxon>Pseudomonadota</taxon>
        <taxon>Alphaproteobacteria</taxon>
        <taxon>Hyphomicrobiales</taxon>
        <taxon>Phyllobacteriaceae</taxon>
        <taxon>Nitratireductor</taxon>
    </lineage>
</organism>
<evidence type="ECO:0000259" key="1">
    <source>
        <dbReference type="Pfam" id="PF01458"/>
    </source>
</evidence>
<sequence length="423" mass="45372">MNLHAQNTLTEAETALVNGYSSRFSDLPGDAEVTVRRDEALELLKQGLPTRRVESWHYTDLRRLLSVVPDFKPVANAEAVAPLIENALVLPVLNGTAHGREAGPEGLTVATLADKLQEGALPAEWLTASDRFDAVGAINAAFVSDGYWLDIAEGAELDRPIELQNIHAGGQVHGRFVVNAAAGSKATIIERQTGAGDALASSVTHLDVADGANVLWILLQEQPDDAAYLGQFSASLGKDSSLTLFIINGGGKLVRQEVKVTARGEGSDFRLRGVNLLGGETHCDVTMVLDHLAPDTVSTETFRNVVTGKANGVFQGQIRVAKVAQKTDAKMACNTLLLTDEGGFSSKPELEIFADDVACGHGATVTDIEKEHLFYLMARGIDEKTARGLLVKAFVAEVIEELEDETVIEALEARLVDWFAQHG</sequence>
<accession>A0A1H4ISP9</accession>
<gene>
    <name evidence="2" type="ORF">SAMN05216452_0513</name>
</gene>
<reference evidence="3" key="1">
    <citation type="submission" date="2016-10" db="EMBL/GenBank/DDBJ databases">
        <authorList>
            <person name="Varghese N."/>
            <person name="Submissions S."/>
        </authorList>
    </citation>
    <scope>NUCLEOTIDE SEQUENCE [LARGE SCALE GENOMIC DNA]</scope>
    <source>
        <strain evidence="3">ES.061</strain>
    </source>
</reference>
<dbReference type="Proteomes" id="UP000199064">
    <property type="component" value="Unassembled WGS sequence"/>
</dbReference>
<dbReference type="NCBIfam" id="TIGR01981">
    <property type="entry name" value="sufD"/>
    <property type="match status" value="1"/>
</dbReference>
<evidence type="ECO:0000313" key="2">
    <source>
        <dbReference type="EMBL" id="SEB37090.1"/>
    </source>
</evidence>
<dbReference type="SUPFAM" id="SSF101960">
    <property type="entry name" value="Stabilizer of iron transporter SufD"/>
    <property type="match status" value="1"/>
</dbReference>
<keyword evidence="3" id="KW-1185">Reference proteome</keyword>
<proteinExistence type="predicted"/>
<dbReference type="AlphaFoldDB" id="A0A1H4ISP9"/>
<dbReference type="PANTHER" id="PTHR43575">
    <property type="entry name" value="PROTEIN ABCI7, CHLOROPLASTIC"/>
    <property type="match status" value="1"/>
</dbReference>
<dbReference type="RefSeq" id="WP_090326475.1">
    <property type="nucleotide sequence ID" value="NZ_FNSL01000001.1"/>
</dbReference>
<dbReference type="InterPro" id="IPR011542">
    <property type="entry name" value="SUF_FeS_clus_asmbl_SufD"/>
</dbReference>